<name>A0AAD6X8R1_9AGAR</name>
<organism evidence="1 2">
    <name type="scientific">Mycena alexandri</name>
    <dbReference type="NCBI Taxonomy" id="1745969"/>
    <lineage>
        <taxon>Eukaryota</taxon>
        <taxon>Fungi</taxon>
        <taxon>Dikarya</taxon>
        <taxon>Basidiomycota</taxon>
        <taxon>Agaricomycotina</taxon>
        <taxon>Agaricomycetes</taxon>
        <taxon>Agaricomycetidae</taxon>
        <taxon>Agaricales</taxon>
        <taxon>Marasmiineae</taxon>
        <taxon>Mycenaceae</taxon>
        <taxon>Mycena</taxon>
    </lineage>
</organism>
<dbReference type="AlphaFoldDB" id="A0AAD6X8R1"/>
<dbReference type="EMBL" id="JARJCM010000020">
    <property type="protein sequence ID" value="KAJ7040837.1"/>
    <property type="molecule type" value="Genomic_DNA"/>
</dbReference>
<reference evidence="1" key="1">
    <citation type="submission" date="2023-03" db="EMBL/GenBank/DDBJ databases">
        <title>Massive genome expansion in bonnet fungi (Mycena s.s.) driven by repeated elements and novel gene families across ecological guilds.</title>
        <authorList>
            <consortium name="Lawrence Berkeley National Laboratory"/>
            <person name="Harder C.B."/>
            <person name="Miyauchi S."/>
            <person name="Viragh M."/>
            <person name="Kuo A."/>
            <person name="Thoen E."/>
            <person name="Andreopoulos B."/>
            <person name="Lu D."/>
            <person name="Skrede I."/>
            <person name="Drula E."/>
            <person name="Henrissat B."/>
            <person name="Morin E."/>
            <person name="Kohler A."/>
            <person name="Barry K."/>
            <person name="LaButti K."/>
            <person name="Morin E."/>
            <person name="Salamov A."/>
            <person name="Lipzen A."/>
            <person name="Mereny Z."/>
            <person name="Hegedus B."/>
            <person name="Baldrian P."/>
            <person name="Stursova M."/>
            <person name="Weitz H."/>
            <person name="Taylor A."/>
            <person name="Grigoriev I.V."/>
            <person name="Nagy L.G."/>
            <person name="Martin F."/>
            <person name="Kauserud H."/>
        </authorList>
    </citation>
    <scope>NUCLEOTIDE SEQUENCE</scope>
    <source>
        <strain evidence="1">CBHHK200</strain>
    </source>
</reference>
<evidence type="ECO:0000313" key="2">
    <source>
        <dbReference type="Proteomes" id="UP001218188"/>
    </source>
</evidence>
<accession>A0AAD6X8R1</accession>
<keyword evidence="2" id="KW-1185">Reference proteome</keyword>
<gene>
    <name evidence="1" type="ORF">C8F04DRAFT_1082348</name>
</gene>
<evidence type="ECO:0000313" key="1">
    <source>
        <dbReference type="EMBL" id="KAJ7040837.1"/>
    </source>
</evidence>
<protein>
    <submittedName>
        <fullName evidence="1">Uncharacterized protein</fullName>
    </submittedName>
</protein>
<comment type="caution">
    <text evidence="1">The sequence shown here is derived from an EMBL/GenBank/DDBJ whole genome shotgun (WGS) entry which is preliminary data.</text>
</comment>
<proteinExistence type="predicted"/>
<sequence>MTTDWIVRKQLVQTEANIVEIQKHLELLDDLQTLVLRQFAVVTTFLVLTSPVEITQEIFIQCFPFDQCICICRLRQTKSNFPHCLAFVTTGETLRALHSGTVANHVPLLSFAEHWEQCRLETRRLGRSKRTLNDGLTLVSPLDWIPGGPNTQKSVQPIGVDTIQPLFHHPIEINQHTTRIT</sequence>
<dbReference type="Proteomes" id="UP001218188">
    <property type="component" value="Unassembled WGS sequence"/>
</dbReference>